<dbReference type="Pfam" id="PF12800">
    <property type="entry name" value="Fer4_4"/>
    <property type="match status" value="1"/>
</dbReference>
<dbReference type="Pfam" id="PF13247">
    <property type="entry name" value="Fer4_11"/>
    <property type="match status" value="1"/>
</dbReference>
<gene>
    <name evidence="7" type="ORF">FQ775_22410</name>
</gene>
<dbReference type="RefSeq" id="WP_146301529.1">
    <property type="nucleotide sequence ID" value="NZ_CP042301.2"/>
</dbReference>
<evidence type="ECO:0000256" key="5">
    <source>
        <dbReference type="SAM" id="MobiDB-lite"/>
    </source>
</evidence>
<evidence type="ECO:0000313" key="7">
    <source>
        <dbReference type="EMBL" id="QDZ02895.1"/>
    </source>
</evidence>
<dbReference type="InterPro" id="IPR050954">
    <property type="entry name" value="ET_IronSulfur_Cluster-Binding"/>
</dbReference>
<dbReference type="Gene3D" id="3.30.70.20">
    <property type="match status" value="2"/>
</dbReference>
<dbReference type="CDD" id="cd10551">
    <property type="entry name" value="PsrB"/>
    <property type="match status" value="1"/>
</dbReference>
<dbReference type="PANTHER" id="PTHR43177:SF3">
    <property type="entry name" value="PROTEIN NRFC HOMOLOG"/>
    <property type="match status" value="1"/>
</dbReference>
<keyword evidence="1" id="KW-0004">4Fe-4S</keyword>
<dbReference type="GO" id="GO:0051539">
    <property type="term" value="F:4 iron, 4 sulfur cluster binding"/>
    <property type="evidence" value="ECO:0007669"/>
    <property type="project" value="UniProtKB-KW"/>
</dbReference>
<evidence type="ECO:0000256" key="3">
    <source>
        <dbReference type="ARBA" id="ARBA00023004"/>
    </source>
</evidence>
<keyword evidence="2" id="KW-0479">Metal-binding</keyword>
<feature type="domain" description="4Fe-4S ferredoxin-type" evidence="6">
    <location>
        <begin position="13"/>
        <end position="43"/>
    </location>
</feature>
<evidence type="ECO:0000313" key="8">
    <source>
        <dbReference type="Proteomes" id="UP000321389"/>
    </source>
</evidence>
<dbReference type="PROSITE" id="PS51379">
    <property type="entry name" value="4FE4S_FER_2"/>
    <property type="match status" value="3"/>
</dbReference>
<evidence type="ECO:0000256" key="4">
    <source>
        <dbReference type="ARBA" id="ARBA00023014"/>
    </source>
</evidence>
<keyword evidence="3" id="KW-0408">Iron</keyword>
<feature type="domain" description="4Fe-4S ferredoxin-type" evidence="6">
    <location>
        <begin position="81"/>
        <end position="112"/>
    </location>
</feature>
<reference evidence="7" key="1">
    <citation type="submission" date="2020-04" db="EMBL/GenBank/DDBJ databases">
        <title>Nitratireductor sp. nov. isolated from mangrove soil.</title>
        <authorList>
            <person name="Ye Y."/>
        </authorList>
    </citation>
    <scope>NUCLEOTIDE SEQUENCE</scope>
    <source>
        <strain evidence="7">SY7</strain>
    </source>
</reference>
<feature type="domain" description="4Fe-4S ferredoxin-type" evidence="6">
    <location>
        <begin position="114"/>
        <end position="143"/>
    </location>
</feature>
<dbReference type="InterPro" id="IPR017900">
    <property type="entry name" value="4Fe4S_Fe_S_CS"/>
</dbReference>
<feature type="region of interest" description="Disordered" evidence="5">
    <location>
        <begin position="208"/>
        <end position="233"/>
    </location>
</feature>
<dbReference type="PANTHER" id="PTHR43177">
    <property type="entry name" value="PROTEIN NRFC"/>
    <property type="match status" value="1"/>
</dbReference>
<organism evidence="7 8">
    <name type="scientific">Nitratireductor mangrovi</name>
    <dbReference type="NCBI Taxonomy" id="2599600"/>
    <lineage>
        <taxon>Bacteria</taxon>
        <taxon>Pseudomonadati</taxon>
        <taxon>Pseudomonadota</taxon>
        <taxon>Alphaproteobacteria</taxon>
        <taxon>Hyphomicrobiales</taxon>
        <taxon>Phyllobacteriaceae</taxon>
        <taxon>Nitratireductor</taxon>
    </lineage>
</organism>
<dbReference type="InterPro" id="IPR017896">
    <property type="entry name" value="4Fe4S_Fe-S-bd"/>
</dbReference>
<evidence type="ECO:0000256" key="1">
    <source>
        <dbReference type="ARBA" id="ARBA00022485"/>
    </source>
</evidence>
<sequence length="254" mass="27051">MTSLPSSSTAKKLGLVIDLDVCVGCHACVVNCKEWNTGGYGAALSDQEPYGENVSGAWLNRIHTFEVTPEGADIVGEAGDARIVHFPKSCLHCEEAPCVTVCPTGASYKRASDGIVLVDEDKCIGCGLCAWACPYGAREMDLAAGVMKKCTLCVDRIYNETFEEADRVPACVRTCPANARHFGDLGDPDSDVSQMVAARGGVDLMPEQGTRPVNKYLPPRPRTSLASRAPGRVGEDTSGAAGFFAWLDGMLDRL</sequence>
<keyword evidence="4" id="KW-0411">Iron-sulfur</keyword>
<dbReference type="SUPFAM" id="SSF54862">
    <property type="entry name" value="4Fe-4S ferredoxins"/>
    <property type="match status" value="1"/>
</dbReference>
<dbReference type="KEGG" id="niy:FQ775_22410"/>
<name>A0A5B8L4M2_9HYPH</name>
<evidence type="ECO:0000256" key="2">
    <source>
        <dbReference type="ARBA" id="ARBA00022723"/>
    </source>
</evidence>
<dbReference type="AlphaFoldDB" id="A0A5B8L4M2"/>
<keyword evidence="8" id="KW-1185">Reference proteome</keyword>
<dbReference type="GO" id="GO:0046872">
    <property type="term" value="F:metal ion binding"/>
    <property type="evidence" value="ECO:0007669"/>
    <property type="project" value="UniProtKB-KW"/>
</dbReference>
<proteinExistence type="predicted"/>
<dbReference type="OrthoDB" id="9779457at2"/>
<evidence type="ECO:0000259" key="6">
    <source>
        <dbReference type="PROSITE" id="PS51379"/>
    </source>
</evidence>
<accession>A0A5B8L4M2</accession>
<dbReference type="EMBL" id="CP042301">
    <property type="protein sequence ID" value="QDZ02895.1"/>
    <property type="molecule type" value="Genomic_DNA"/>
</dbReference>
<dbReference type="Proteomes" id="UP000321389">
    <property type="component" value="Chromosome"/>
</dbReference>
<protein>
    <submittedName>
        <fullName evidence="7">4Fe-4S dicluster domain-containing protein</fullName>
    </submittedName>
</protein>
<dbReference type="PROSITE" id="PS00198">
    <property type="entry name" value="4FE4S_FER_1"/>
    <property type="match status" value="1"/>
</dbReference>